<dbReference type="AlphaFoldDB" id="A0A1I4UC52"/>
<evidence type="ECO:0000256" key="1">
    <source>
        <dbReference type="ARBA" id="ARBA00008791"/>
    </source>
</evidence>
<evidence type="ECO:0000313" key="3">
    <source>
        <dbReference type="EMBL" id="SFM86538.1"/>
    </source>
</evidence>
<dbReference type="PRINTS" id="PR01438">
    <property type="entry name" value="UNVRSLSTRESS"/>
</dbReference>
<accession>A0A1I4UC52</accession>
<keyword evidence="4" id="KW-1185">Reference proteome</keyword>
<dbReference type="OrthoDB" id="5509188at2"/>
<protein>
    <submittedName>
        <fullName evidence="3">Nucleotide-binding universal stress protein, UspA family</fullName>
    </submittedName>
</protein>
<organism evidence="3 4">
    <name type="scientific">Thermodesulforhabdus norvegica</name>
    <dbReference type="NCBI Taxonomy" id="39841"/>
    <lineage>
        <taxon>Bacteria</taxon>
        <taxon>Pseudomonadati</taxon>
        <taxon>Thermodesulfobacteriota</taxon>
        <taxon>Syntrophobacteria</taxon>
        <taxon>Syntrophobacterales</taxon>
        <taxon>Thermodesulforhabdaceae</taxon>
        <taxon>Thermodesulforhabdus</taxon>
    </lineage>
</organism>
<dbReference type="CDD" id="cd00293">
    <property type="entry name" value="USP-like"/>
    <property type="match status" value="1"/>
</dbReference>
<dbReference type="PANTHER" id="PTHR46268:SF6">
    <property type="entry name" value="UNIVERSAL STRESS PROTEIN UP12"/>
    <property type="match status" value="1"/>
</dbReference>
<dbReference type="InterPro" id="IPR006015">
    <property type="entry name" value="Universal_stress_UspA"/>
</dbReference>
<dbReference type="STRING" id="39841.SAMN05660836_01775"/>
<gene>
    <name evidence="3" type="ORF">SAMN05660836_01775</name>
</gene>
<dbReference type="EMBL" id="FOUU01000005">
    <property type="protein sequence ID" value="SFM86538.1"/>
    <property type="molecule type" value="Genomic_DNA"/>
</dbReference>
<evidence type="ECO:0000313" key="4">
    <source>
        <dbReference type="Proteomes" id="UP000199611"/>
    </source>
</evidence>
<dbReference type="Pfam" id="PF00582">
    <property type="entry name" value="Usp"/>
    <property type="match status" value="1"/>
</dbReference>
<name>A0A1I4UC52_9BACT</name>
<proteinExistence type="inferred from homology"/>
<dbReference type="RefSeq" id="WP_093395111.1">
    <property type="nucleotide sequence ID" value="NZ_FOUU01000005.1"/>
</dbReference>
<comment type="similarity">
    <text evidence="1">Belongs to the universal stress protein A family.</text>
</comment>
<feature type="domain" description="UspA" evidence="2">
    <location>
        <begin position="5"/>
        <end position="149"/>
    </location>
</feature>
<dbReference type="Gene3D" id="3.40.50.620">
    <property type="entry name" value="HUPs"/>
    <property type="match status" value="1"/>
</dbReference>
<sequence>MIKVEKILVPVDFSESSKKAVRYGVVFAREMGAELYFYHVINQRIVDAIHELSVKGYKGEFLEVMSKVISDRENELKVFVPEEWREGLKVNFLIDQGKPGKAIVDKARDLNVDLIIVGCQGHSALGGLLLGSVAQYVVNHGPCPVLVVHPKEKDFAE</sequence>
<dbReference type="SUPFAM" id="SSF52402">
    <property type="entry name" value="Adenine nucleotide alpha hydrolases-like"/>
    <property type="match status" value="1"/>
</dbReference>
<dbReference type="InterPro" id="IPR006016">
    <property type="entry name" value="UspA"/>
</dbReference>
<reference evidence="3 4" key="1">
    <citation type="submission" date="2016-10" db="EMBL/GenBank/DDBJ databases">
        <authorList>
            <person name="de Groot N.N."/>
        </authorList>
    </citation>
    <scope>NUCLEOTIDE SEQUENCE [LARGE SCALE GENOMIC DNA]</scope>
    <source>
        <strain evidence="3 4">DSM 9990</strain>
    </source>
</reference>
<dbReference type="InterPro" id="IPR014729">
    <property type="entry name" value="Rossmann-like_a/b/a_fold"/>
</dbReference>
<dbReference type="Proteomes" id="UP000199611">
    <property type="component" value="Unassembled WGS sequence"/>
</dbReference>
<dbReference type="PANTHER" id="PTHR46268">
    <property type="entry name" value="STRESS RESPONSE PROTEIN NHAX"/>
    <property type="match status" value="1"/>
</dbReference>
<evidence type="ECO:0000259" key="2">
    <source>
        <dbReference type="Pfam" id="PF00582"/>
    </source>
</evidence>